<dbReference type="AlphaFoldDB" id="B9T1T9"/>
<dbReference type="PANTHER" id="PTHR36384">
    <property type="entry name" value="SAWADEE PROTEIN"/>
    <property type="match status" value="1"/>
</dbReference>
<dbReference type="STRING" id="3988.B9T1T9"/>
<dbReference type="PANTHER" id="PTHR36384:SF1">
    <property type="entry name" value="SAWADEE PROTEIN"/>
    <property type="match status" value="1"/>
</dbReference>
<dbReference type="EMBL" id="EQ974359">
    <property type="protein sequence ID" value="EEF30177.1"/>
    <property type="molecule type" value="Genomic_DNA"/>
</dbReference>
<feature type="domain" description="SAWADEE" evidence="1">
    <location>
        <begin position="17"/>
        <end position="157"/>
    </location>
</feature>
<dbReference type="InterPro" id="IPR032001">
    <property type="entry name" value="SAWADEE_dom"/>
</dbReference>
<accession>B9T1T9</accession>
<gene>
    <name evidence="2" type="ORF">RCOM_0691130</name>
</gene>
<keyword evidence="3" id="KW-1185">Reference proteome</keyword>
<organism evidence="2 3">
    <name type="scientific">Ricinus communis</name>
    <name type="common">Castor bean</name>
    <dbReference type="NCBI Taxonomy" id="3988"/>
    <lineage>
        <taxon>Eukaryota</taxon>
        <taxon>Viridiplantae</taxon>
        <taxon>Streptophyta</taxon>
        <taxon>Embryophyta</taxon>
        <taxon>Tracheophyta</taxon>
        <taxon>Spermatophyta</taxon>
        <taxon>Magnoliopsida</taxon>
        <taxon>eudicotyledons</taxon>
        <taxon>Gunneridae</taxon>
        <taxon>Pentapetalae</taxon>
        <taxon>rosids</taxon>
        <taxon>fabids</taxon>
        <taxon>Malpighiales</taxon>
        <taxon>Euphorbiaceae</taxon>
        <taxon>Acalyphoideae</taxon>
        <taxon>Acalypheae</taxon>
        <taxon>Ricinus</taxon>
    </lineage>
</organism>
<evidence type="ECO:0000313" key="2">
    <source>
        <dbReference type="EMBL" id="EEF30177.1"/>
    </source>
</evidence>
<dbReference type="Proteomes" id="UP000008311">
    <property type="component" value="Unassembled WGS sequence"/>
</dbReference>
<proteinExistence type="predicted"/>
<protein>
    <recommendedName>
        <fullName evidence="1">SAWADEE domain-containing protein</fullName>
    </recommendedName>
</protein>
<dbReference type="eggNOG" id="ENOG502RYMA">
    <property type="taxonomic scope" value="Eukaryota"/>
</dbReference>
<name>B9T1T9_RICCO</name>
<sequence length="368" mass="42006">MSVSKPTSVIAPPLPSTYDVEYRAIADDAWYSVRTVVEGETLRIKYENFGDEHDSVFEPQNFKCAEEIEIFEKRFRPLSNQLQDKECKKLSVGTVVCASHSFTNLDNRFYDGVVDDVISRDHRFANGDEQCMCTFVVVWRHGPIAGCLSNKKIENVCVVQSTSQLDPKKRKCASHSQSFSNSWTSEERISDHAQRIKEEVDVGGIGNRYIFLVDNLDKSLSPSTIMEFIHRLTLVSVRAYVFPSLSSETYTNGAVVVEGEKNFQKLSEFFDSPDHIIMSRGGRPWAITAKLSGHDTYLVALGNLMPKYQEKLDFRNNDTGKDLKVVCSGSEEYKTGKQLRDLFLEFAEHQRRLHKRLALEERKIFQSM</sequence>
<evidence type="ECO:0000259" key="1">
    <source>
        <dbReference type="Pfam" id="PF16719"/>
    </source>
</evidence>
<reference evidence="3" key="1">
    <citation type="journal article" date="2010" name="Nat. Biotechnol.">
        <title>Draft genome sequence of the oilseed species Ricinus communis.</title>
        <authorList>
            <person name="Chan A.P."/>
            <person name="Crabtree J."/>
            <person name="Zhao Q."/>
            <person name="Lorenzi H."/>
            <person name="Orvis J."/>
            <person name="Puiu D."/>
            <person name="Melake-Berhan A."/>
            <person name="Jones K.M."/>
            <person name="Redman J."/>
            <person name="Chen G."/>
            <person name="Cahoon E.B."/>
            <person name="Gedil M."/>
            <person name="Stanke M."/>
            <person name="Haas B.J."/>
            <person name="Wortman J.R."/>
            <person name="Fraser-Liggett C.M."/>
            <person name="Ravel J."/>
            <person name="Rabinowicz P.D."/>
        </authorList>
    </citation>
    <scope>NUCLEOTIDE SEQUENCE [LARGE SCALE GENOMIC DNA]</scope>
    <source>
        <strain evidence="3">cv. Hale</strain>
    </source>
</reference>
<dbReference type="Pfam" id="PF16719">
    <property type="entry name" value="SAWADEE"/>
    <property type="match status" value="1"/>
</dbReference>
<evidence type="ECO:0000313" key="3">
    <source>
        <dbReference type="Proteomes" id="UP000008311"/>
    </source>
</evidence>
<dbReference type="InParanoid" id="B9T1T9"/>
<dbReference type="GO" id="GO:0003682">
    <property type="term" value="F:chromatin binding"/>
    <property type="evidence" value="ECO:0007669"/>
    <property type="project" value="InterPro"/>
</dbReference>